<name>A0ABD2QFJ5_9PLAT</name>
<dbReference type="EMBL" id="JBJKFK010000260">
    <property type="protein sequence ID" value="KAL3318310.1"/>
    <property type="molecule type" value="Genomic_DNA"/>
</dbReference>
<comment type="caution">
    <text evidence="1">The sequence shown here is derived from an EMBL/GenBank/DDBJ whole genome shotgun (WGS) entry which is preliminary data.</text>
</comment>
<dbReference type="Gene3D" id="3.80.10.10">
    <property type="entry name" value="Ribonuclease Inhibitor"/>
    <property type="match status" value="1"/>
</dbReference>
<dbReference type="PANTHER" id="PTHR24110:SF3">
    <property type="entry name" value="CENTROSOMAL PROTEIN OF 78 KDA"/>
    <property type="match status" value="1"/>
</dbReference>
<evidence type="ECO:0000313" key="1">
    <source>
        <dbReference type="EMBL" id="KAL3318310.1"/>
    </source>
</evidence>
<accession>A0ABD2QFJ5</accession>
<protein>
    <submittedName>
        <fullName evidence="1">Centrosomal protein of 78 kDa</fullName>
    </submittedName>
</protein>
<dbReference type="SUPFAM" id="SSF52047">
    <property type="entry name" value="RNI-like"/>
    <property type="match status" value="1"/>
</dbReference>
<keyword evidence="2" id="KW-1185">Reference proteome</keyword>
<reference evidence="1 2" key="1">
    <citation type="submission" date="2024-11" db="EMBL/GenBank/DDBJ databases">
        <title>Adaptive evolution of stress response genes in parasites aligns with host niche diversity.</title>
        <authorList>
            <person name="Hahn C."/>
            <person name="Resl P."/>
        </authorList>
    </citation>
    <scope>NUCLEOTIDE SEQUENCE [LARGE SCALE GENOMIC DNA]</scope>
    <source>
        <strain evidence="1">EGGRZ-B1_66</strain>
        <tissue evidence="1">Body</tissue>
    </source>
</reference>
<gene>
    <name evidence="1" type="primary">CEP78_2</name>
    <name evidence="1" type="ORF">Ciccas_003037</name>
</gene>
<dbReference type="AlphaFoldDB" id="A0ABD2QFJ5"/>
<dbReference type="InterPro" id="IPR032675">
    <property type="entry name" value="LRR_dom_sf"/>
</dbReference>
<dbReference type="Proteomes" id="UP001626550">
    <property type="component" value="Unassembled WGS sequence"/>
</dbReference>
<sequence length="159" mass="17874">MTTTKQEKKRGAFDFNYYYDSMCVLKDLSPVSAIKANIGKGIIDICVDSLKYPDWAPMLESIKINRNLRFYSFKSKLGSKEQKSVSKASFLNYPSIVTALCSSLKDTLSISSELRFLEFQNIPLSSEDIDLLKYGISRNCSLNHLSLDGCLIGDKLCKS</sequence>
<organism evidence="1 2">
    <name type="scientific">Cichlidogyrus casuarinus</name>
    <dbReference type="NCBI Taxonomy" id="1844966"/>
    <lineage>
        <taxon>Eukaryota</taxon>
        <taxon>Metazoa</taxon>
        <taxon>Spiralia</taxon>
        <taxon>Lophotrochozoa</taxon>
        <taxon>Platyhelminthes</taxon>
        <taxon>Monogenea</taxon>
        <taxon>Monopisthocotylea</taxon>
        <taxon>Dactylogyridea</taxon>
        <taxon>Ancyrocephalidae</taxon>
        <taxon>Cichlidogyrus</taxon>
    </lineage>
</organism>
<proteinExistence type="predicted"/>
<evidence type="ECO:0000313" key="2">
    <source>
        <dbReference type="Proteomes" id="UP001626550"/>
    </source>
</evidence>
<dbReference type="PANTHER" id="PTHR24110">
    <property type="entry name" value="CENTROSOMAL PROTEIN OF 78 KDA"/>
    <property type="match status" value="1"/>
</dbReference>